<dbReference type="GO" id="GO:0008080">
    <property type="term" value="F:N-acetyltransferase activity"/>
    <property type="evidence" value="ECO:0007669"/>
    <property type="project" value="InterPro"/>
</dbReference>
<feature type="domain" description="N-acetyltransferase" evidence="3">
    <location>
        <begin position="165"/>
        <end position="316"/>
    </location>
</feature>
<dbReference type="Gene3D" id="3.40.630.30">
    <property type="match status" value="1"/>
</dbReference>
<evidence type="ECO:0000256" key="1">
    <source>
        <dbReference type="ARBA" id="ARBA00022679"/>
    </source>
</evidence>
<proteinExistence type="predicted"/>
<dbReference type="SMART" id="SM00347">
    <property type="entry name" value="HTH_MARR"/>
    <property type="match status" value="1"/>
</dbReference>
<dbReference type="Pfam" id="PF12802">
    <property type="entry name" value="MarR_2"/>
    <property type="match status" value="1"/>
</dbReference>
<dbReference type="InterPro" id="IPR011991">
    <property type="entry name" value="ArsR-like_HTH"/>
</dbReference>
<dbReference type="PROSITE" id="PS51186">
    <property type="entry name" value="GNAT"/>
    <property type="match status" value="1"/>
</dbReference>
<dbReference type="Pfam" id="PF00583">
    <property type="entry name" value="Acetyltransf_1"/>
    <property type="match status" value="1"/>
</dbReference>
<dbReference type="InterPro" id="IPR000835">
    <property type="entry name" value="HTH_MarR-typ"/>
</dbReference>
<dbReference type="InterPro" id="IPR016181">
    <property type="entry name" value="Acyl_CoA_acyltransferase"/>
</dbReference>
<dbReference type="CDD" id="cd00090">
    <property type="entry name" value="HTH_ARSR"/>
    <property type="match status" value="1"/>
</dbReference>
<evidence type="ECO:0000259" key="3">
    <source>
        <dbReference type="PROSITE" id="PS51186"/>
    </source>
</evidence>
<dbReference type="InterPro" id="IPR036390">
    <property type="entry name" value="WH_DNA-bd_sf"/>
</dbReference>
<dbReference type="CDD" id="cd04301">
    <property type="entry name" value="NAT_SF"/>
    <property type="match status" value="1"/>
</dbReference>
<dbReference type="Proteomes" id="UP000664277">
    <property type="component" value="Unassembled WGS sequence"/>
</dbReference>
<dbReference type="AlphaFoldDB" id="A0A8J7TNI4"/>
<dbReference type="PROSITE" id="PS50995">
    <property type="entry name" value="HTH_MARR_2"/>
    <property type="match status" value="1"/>
</dbReference>
<dbReference type="InterPro" id="IPR036388">
    <property type="entry name" value="WH-like_DNA-bd_sf"/>
</dbReference>
<reference evidence="4" key="1">
    <citation type="submission" date="2021-02" db="EMBL/GenBank/DDBJ databases">
        <title>Genome-Resolved Metagenomics of a Microbial Community Performing Photosynthetic Biological Nutrient Removal.</title>
        <authorList>
            <person name="Mcdaniel E.A."/>
        </authorList>
    </citation>
    <scope>NUCLEOTIDE SEQUENCE</scope>
    <source>
        <strain evidence="4">UWPOB_OBS1</strain>
    </source>
</reference>
<dbReference type="GO" id="GO:0003700">
    <property type="term" value="F:DNA-binding transcription factor activity"/>
    <property type="evidence" value="ECO:0007669"/>
    <property type="project" value="InterPro"/>
</dbReference>
<feature type="domain" description="HTH marR-type" evidence="2">
    <location>
        <begin position="9"/>
        <end position="155"/>
    </location>
</feature>
<dbReference type="SUPFAM" id="SSF46785">
    <property type="entry name" value="Winged helix' DNA-binding domain"/>
    <property type="match status" value="1"/>
</dbReference>
<evidence type="ECO:0000313" key="5">
    <source>
        <dbReference type="Proteomes" id="UP000664277"/>
    </source>
</evidence>
<comment type="caution">
    <text evidence="4">The sequence shown here is derived from an EMBL/GenBank/DDBJ whole genome shotgun (WGS) entry which is preliminary data.</text>
</comment>
<dbReference type="Gene3D" id="1.10.10.10">
    <property type="entry name" value="Winged helix-like DNA-binding domain superfamily/Winged helix DNA-binding domain"/>
    <property type="match status" value="1"/>
</dbReference>
<dbReference type="SUPFAM" id="SSF55729">
    <property type="entry name" value="Acyl-CoA N-acyltransferases (Nat)"/>
    <property type="match status" value="1"/>
</dbReference>
<evidence type="ECO:0000313" key="4">
    <source>
        <dbReference type="EMBL" id="MBN8662814.1"/>
    </source>
</evidence>
<protein>
    <submittedName>
        <fullName evidence="4">Bifunctional helix-turn-helix transcriptional regulator/GNAT family N-acetyltransferase</fullName>
    </submittedName>
</protein>
<name>A0A8J7TNI4_9BACT</name>
<dbReference type="EMBL" id="JAFLCK010000055">
    <property type="protein sequence ID" value="MBN8662814.1"/>
    <property type="molecule type" value="Genomic_DNA"/>
</dbReference>
<keyword evidence="1" id="KW-0808">Transferase</keyword>
<dbReference type="InterPro" id="IPR000182">
    <property type="entry name" value="GNAT_dom"/>
</dbReference>
<dbReference type="PANTHER" id="PTHR13947">
    <property type="entry name" value="GNAT FAMILY N-ACETYLTRANSFERASE"/>
    <property type="match status" value="1"/>
</dbReference>
<dbReference type="PANTHER" id="PTHR13947:SF37">
    <property type="entry name" value="LD18367P"/>
    <property type="match status" value="1"/>
</dbReference>
<dbReference type="InterPro" id="IPR050769">
    <property type="entry name" value="NAT_camello-type"/>
</dbReference>
<organism evidence="4 5">
    <name type="scientific">Candidatus Obscuribacter phosphatis</name>
    <dbReference type="NCBI Taxonomy" id="1906157"/>
    <lineage>
        <taxon>Bacteria</taxon>
        <taxon>Bacillati</taxon>
        <taxon>Candidatus Melainabacteria</taxon>
        <taxon>Candidatus Obscuribacterales</taxon>
        <taxon>Candidatus Obscuribacteraceae</taxon>
        <taxon>Candidatus Obscuribacter</taxon>
    </lineage>
</organism>
<gene>
    <name evidence="4" type="ORF">J0M35_20770</name>
</gene>
<evidence type="ECO:0000259" key="2">
    <source>
        <dbReference type="PROSITE" id="PS50995"/>
    </source>
</evidence>
<sequence>MDHIRTLGSLAMSSRLKRLSERFFQDVQEIYEMHDIDFESKWFPIFHLLMVEGTLSVTEIASHLGITHPAVNLTVKELEKKRLVASAADKRDGRKRLISLTAKGKRLGEDLEPIWQDIRAAVDHLIEEAGGKFLQEIESIEESYSTKSVRQRMVELKAANKEPRAEILPFAPEYKADFVRLNRAWIEKFFKMEEADLRILENTDAILNVGGAIFFAKIGGKVVGTCAILNMGNGVFELAKMGVDEAYQGRGIGRDLVTACIDYAKRCKASLVTLETNSSLKSAIALYKKLGFVQVDKLDHETEYDRADTFMRLDLAAAVK</sequence>
<accession>A0A8J7TNI4</accession>